<comment type="caution">
    <text evidence="1">The sequence shown here is derived from an EMBL/GenBank/DDBJ whole genome shotgun (WGS) entry which is preliminary data.</text>
</comment>
<dbReference type="AlphaFoldDB" id="A0A2V1IQS6"/>
<dbReference type="EMBL" id="PUBV01000020">
    <property type="protein sequence ID" value="PWB06735.1"/>
    <property type="molecule type" value="Genomic_DNA"/>
</dbReference>
<keyword evidence="2" id="KW-1185">Reference proteome</keyword>
<sequence>MRPYNVLWIDDEWEKMDLFKELCKEDHSIILHPYTTQKKGMAELEANLSFYDAVLLDAKMWDESENEQASLVGLRNAKQKLDQLTLKRAIPYFISTGQPDLMSNKMFEDSFGKYYIKDRDDDQLIQDMITAMDSLEVRQIMSIYPNLFRACAKIGLSSDAENRLTSCLCDVHFMRNRIDPDLSKDYPHLRYVIEAIFRTLNKVKIIPDACIKGGKVNLMDCSLYLAGKDTKHSGVRYEWPGVRFIPHYIEKDILSAIVFGNAHAHTPDPDIPALNPEDYEMSKKSNFLLYSIAFGVSHFIIWLADKYDCSESSISKYERKTMPIEKEEDEFIPEQDKDGIWHYQACVLQQKRYSSNTHKITGIRQNNDKAKVKYPYFAFCEEIVSKSDIKVQLS</sequence>
<proteinExistence type="predicted"/>
<reference evidence="2" key="1">
    <citation type="submission" date="2018-02" db="EMBL/GenBank/DDBJ databases">
        <authorList>
            <person name="Clavel T."/>
            <person name="Strowig T."/>
        </authorList>
    </citation>
    <scope>NUCLEOTIDE SEQUENCE [LARGE SCALE GENOMIC DNA]</scope>
    <source>
        <strain evidence="2">DSM 100764</strain>
    </source>
</reference>
<protein>
    <submittedName>
        <fullName evidence="1">Uncharacterized protein</fullName>
    </submittedName>
</protein>
<accession>A0A2V1IQS6</accession>
<dbReference type="GeneID" id="93424736"/>
<evidence type="ECO:0000313" key="2">
    <source>
        <dbReference type="Proteomes" id="UP000244925"/>
    </source>
</evidence>
<evidence type="ECO:0000313" key="1">
    <source>
        <dbReference type="EMBL" id="PWB06735.1"/>
    </source>
</evidence>
<dbReference type="RefSeq" id="WP_107036494.1">
    <property type="nucleotide sequence ID" value="NZ_CP098825.1"/>
</dbReference>
<name>A0A2V1IQS6_9BACT</name>
<gene>
    <name evidence="1" type="ORF">C5O25_09435</name>
</gene>
<organism evidence="1 2">
    <name type="scientific">Paramuribaculum intestinale</name>
    <dbReference type="NCBI Taxonomy" id="2094151"/>
    <lineage>
        <taxon>Bacteria</taxon>
        <taxon>Pseudomonadati</taxon>
        <taxon>Bacteroidota</taxon>
        <taxon>Bacteroidia</taxon>
        <taxon>Bacteroidales</taxon>
        <taxon>Muribaculaceae</taxon>
        <taxon>Paramuribaculum</taxon>
    </lineage>
</organism>
<dbReference type="Proteomes" id="UP000244925">
    <property type="component" value="Unassembled WGS sequence"/>
</dbReference>